<evidence type="ECO:0000256" key="1">
    <source>
        <dbReference type="SAM" id="Phobius"/>
    </source>
</evidence>
<keyword evidence="1" id="KW-1133">Transmembrane helix</keyword>
<organism evidence="2">
    <name type="scientific">uncultured marine virus</name>
    <dbReference type="NCBI Taxonomy" id="186617"/>
    <lineage>
        <taxon>Viruses</taxon>
        <taxon>environmental samples</taxon>
    </lineage>
</organism>
<dbReference type="EMBL" id="KR029598">
    <property type="protein sequence ID" value="AKH47771.1"/>
    <property type="molecule type" value="Genomic_DNA"/>
</dbReference>
<reference evidence="2" key="1">
    <citation type="journal article" date="2015" name="Front. Microbiol.">
        <title>Combining genomic sequencing methods to explore viral diversity and reveal potential virus-host interactions.</title>
        <authorList>
            <person name="Chow C.E."/>
            <person name="Winget D.M."/>
            <person name="White R.A.III."/>
            <person name="Hallam S.J."/>
            <person name="Suttle C.A."/>
        </authorList>
    </citation>
    <scope>NUCLEOTIDE SEQUENCE</scope>
    <source>
        <strain evidence="2">Oxic1_3</strain>
    </source>
</reference>
<accession>A0A0F7L9J3</accession>
<name>A0A0F7L9J3_9VIRU</name>
<proteinExistence type="predicted"/>
<protein>
    <submittedName>
        <fullName evidence="2">Uncharacterized protein</fullName>
    </submittedName>
</protein>
<reference evidence="2" key="2">
    <citation type="submission" date="2015-03" db="EMBL/GenBank/DDBJ databases">
        <authorList>
            <person name="Chow C.-E.T."/>
            <person name="Winget D.M."/>
            <person name="White R.A.III."/>
            <person name="Hallam S.J."/>
            <person name="Suttle C.A."/>
        </authorList>
    </citation>
    <scope>NUCLEOTIDE SEQUENCE</scope>
    <source>
        <strain evidence="2">Oxic1_3</strain>
    </source>
</reference>
<keyword evidence="1" id="KW-0812">Transmembrane</keyword>
<evidence type="ECO:0000313" key="2">
    <source>
        <dbReference type="EMBL" id="AKH47771.1"/>
    </source>
</evidence>
<sequence length="70" mass="8600">MHQFILISPFPLGAFFYSYLCCPLFYLFWSLFFPNFCITHFLFCTIRKFISSMPFSYLFNSFQRKFKLFT</sequence>
<feature type="transmembrane region" description="Helical" evidence="1">
    <location>
        <begin position="12"/>
        <end position="32"/>
    </location>
</feature>
<keyword evidence="1" id="KW-0472">Membrane</keyword>
<feature type="transmembrane region" description="Helical" evidence="1">
    <location>
        <begin position="38"/>
        <end position="59"/>
    </location>
</feature>